<sequence length="121" mass="12690">MERRTGAVDAAGRGPHTETAQRIEEQPIAGPQITAARCVIRAAEPKSREKGEEGTGPRTDLVRAAASQPGGRTRRGRAGMAEKIPRSGAEPQNTRGLPLAAGRCWRVDFSGPGSHPGSGLD</sequence>
<dbReference type="AlphaFoldDB" id="A0AAV7VEH8"/>
<accession>A0AAV7VEH8</accession>
<evidence type="ECO:0000313" key="3">
    <source>
        <dbReference type="Proteomes" id="UP001066276"/>
    </source>
</evidence>
<protein>
    <submittedName>
        <fullName evidence="2">Uncharacterized protein</fullName>
    </submittedName>
</protein>
<organism evidence="2 3">
    <name type="scientific">Pleurodeles waltl</name>
    <name type="common">Iberian ribbed newt</name>
    <dbReference type="NCBI Taxonomy" id="8319"/>
    <lineage>
        <taxon>Eukaryota</taxon>
        <taxon>Metazoa</taxon>
        <taxon>Chordata</taxon>
        <taxon>Craniata</taxon>
        <taxon>Vertebrata</taxon>
        <taxon>Euteleostomi</taxon>
        <taxon>Amphibia</taxon>
        <taxon>Batrachia</taxon>
        <taxon>Caudata</taxon>
        <taxon>Salamandroidea</taxon>
        <taxon>Salamandridae</taxon>
        <taxon>Pleurodelinae</taxon>
        <taxon>Pleurodeles</taxon>
    </lineage>
</organism>
<evidence type="ECO:0000256" key="1">
    <source>
        <dbReference type="SAM" id="MobiDB-lite"/>
    </source>
</evidence>
<feature type="compositionally biased region" description="Basic and acidic residues" evidence="1">
    <location>
        <begin position="43"/>
        <end position="55"/>
    </location>
</feature>
<feature type="region of interest" description="Disordered" evidence="1">
    <location>
        <begin position="1"/>
        <end position="97"/>
    </location>
</feature>
<comment type="caution">
    <text evidence="2">The sequence shown here is derived from an EMBL/GenBank/DDBJ whole genome shotgun (WGS) entry which is preliminary data.</text>
</comment>
<gene>
    <name evidence="2" type="ORF">NDU88_002675</name>
</gene>
<dbReference type="Proteomes" id="UP001066276">
    <property type="component" value="Chromosome 2_1"/>
</dbReference>
<proteinExistence type="predicted"/>
<keyword evidence="3" id="KW-1185">Reference proteome</keyword>
<dbReference type="EMBL" id="JANPWB010000003">
    <property type="protein sequence ID" value="KAJ1198836.1"/>
    <property type="molecule type" value="Genomic_DNA"/>
</dbReference>
<reference evidence="2" key="1">
    <citation type="journal article" date="2022" name="bioRxiv">
        <title>Sequencing and chromosome-scale assembly of the giantPleurodeles waltlgenome.</title>
        <authorList>
            <person name="Brown T."/>
            <person name="Elewa A."/>
            <person name="Iarovenko S."/>
            <person name="Subramanian E."/>
            <person name="Araus A.J."/>
            <person name="Petzold A."/>
            <person name="Susuki M."/>
            <person name="Suzuki K.-i.T."/>
            <person name="Hayashi T."/>
            <person name="Toyoda A."/>
            <person name="Oliveira C."/>
            <person name="Osipova E."/>
            <person name="Leigh N.D."/>
            <person name="Simon A."/>
            <person name="Yun M.H."/>
        </authorList>
    </citation>
    <scope>NUCLEOTIDE SEQUENCE</scope>
    <source>
        <strain evidence="2">20211129_DDA</strain>
        <tissue evidence="2">Liver</tissue>
    </source>
</reference>
<name>A0AAV7VEH8_PLEWA</name>
<feature type="compositionally biased region" description="Basic and acidic residues" evidence="1">
    <location>
        <begin position="15"/>
        <end position="25"/>
    </location>
</feature>
<evidence type="ECO:0000313" key="2">
    <source>
        <dbReference type="EMBL" id="KAJ1198836.1"/>
    </source>
</evidence>